<sequence length="1590" mass="173031">MYIFTKDTTERVIYELLLKLMTKGQKKLFIEAGLLDRRGRPPKGMTLKETVQKAALKDLKRVTDTVGRCVDLIDPDFNTFHNVGEQITDFLRMLDDPGDQRELQNWFQMRAAAALFQTMEKRNVNEHLREVLFRALYAFFSQESKPKLLELTLTAIMMAPTSRATALKESSVLAKEAANLDVEALSNLWTRLITGSARPASVAEMVTPLTGVKLLSSDDPTVLKARRLLAAFSPRSREKLLDAMKSSPAVRNAINQRVESVEDPNYLIVLSSVLTPSIVPTDLQTDLVPQLYGLIADELNAKGPLRYVTLETQRVFWSVYVKNTPKKGTPNPAGEKMLRPVVEKLGPRAFLTAFAGWLTETFDKPFDAIGQECRSIKWPDDLYYGVPEAALADDGPFEGLYAHWDRGESAPAVKPMPITATPQPQNDVSAAIEAVYKAMEVAAPAQLRDAAARERKAKQLEAADEKRTARALGLALSAAQKAKAEEDAKKAREAAAAEDAAAGTPSPKAVSKPEPVKEAAKKTVKAAKTEKTEKTDKTDKAVKSAAAAKLAEQAKEPASTTKAAKPSKPETGRSRLSAAVGAIAGGEPVRDAWPEFLTAGTVHVKRDEVPNPPKLKTVATKDGLLVKEEEEAAAAKAALKEAAKAAKEAAKAAAKKKAAQPVEPVQPAEPVEAEEAVEAQAAEPVAEAETPEAEAAEVKAEAVESADAGEAASEAVANEPAEAAETVADVAPEAPAKPKKSSKKKPAASPFQILETPPTDPLVLPIENDVPTPALDVPARGRRLLGVIRIWQNFINFYPVAEWLQGTFKPRSADDVRHEFPLHGAMNLRNWTRAKPAHGELYVLDFLQGEIERTENADYRFAADVSVMMKEKRVLPAAKYGVYPVVHGEAGDSDVLKTVVATDAAVPARGDVLWATDGFLFGPYAIRENVQKQPYVSLPQKDAVYGTGVLRAWRSGNKTLPVQAAKVFFGVDDDKMPVFAPVHWVSIAGLERVAADRISENLLFAEASAGLVEAEEHPDADARWNLLTTNEAFAASRRARIEAGLGSRTGIVQMAERLRPMFVSVLAEVADVANTGRTGGLVTPERADEIITALVDTPKVAAGLTGHKRITTLLEDTEKRLVETRSELTRARSELKKLESEADLHRKAASDAEKTIEDAKRAVENVDILKPLAAIRAGLEADIKTLEVQKSHAMAVFAEEADRIGEYLHAQVRAVKDVAFEGAVAAKFAEAAAEWNAKEEAEAFAAKADEMAKREMSPLTGAKLVDHLIDTLTVRRPYAAEDVLNLYLTVTQHFLTIFAGAPGSGKTSACTLIADALGLVKAERFLPVSVERGWTSKRDFIGYWNPLTKRFESADSARYEAVRMMDVEARRGMATAPYFMLLDEANLSPMEYYWADFMNVSDERGNLAFLSLGGDTRCRIPDHLRFLATINNDFTTEALSPRLLDRAAIVTLPETEIVSPTDLADAPLIPWRAMTATFGAKPADERVKTLVAELEAAFAGLGIAPSIRTRKDLLGYVAAGIPLFGNTATPLDYAAMQRLIPKVNAAGDDAGDALKRLRDFTQARGMVRTEAAVLDILRRGEEAMGCYRWF</sequence>
<dbReference type="STRING" id="762967.HMPREF9440_02472"/>
<feature type="region of interest" description="Disordered" evidence="2">
    <location>
        <begin position="485"/>
        <end position="576"/>
    </location>
</feature>
<feature type="compositionally biased region" description="Basic and acidic residues" evidence="2">
    <location>
        <begin position="514"/>
        <end position="542"/>
    </location>
</feature>
<feature type="compositionally biased region" description="Low complexity" evidence="2">
    <location>
        <begin position="703"/>
        <end position="734"/>
    </location>
</feature>
<dbReference type="Proteomes" id="UP000004956">
    <property type="component" value="Unassembled WGS sequence"/>
</dbReference>
<dbReference type="InterPro" id="IPR027417">
    <property type="entry name" value="P-loop_NTPase"/>
</dbReference>
<evidence type="ECO:0000313" key="3">
    <source>
        <dbReference type="EMBL" id="EHY30182.1"/>
    </source>
</evidence>
<feature type="compositionally biased region" description="Low complexity" evidence="2">
    <location>
        <begin position="678"/>
        <end position="688"/>
    </location>
</feature>
<comment type="caution">
    <text evidence="3">The sequence shown here is derived from an EMBL/GenBank/DDBJ whole genome shotgun (WGS) entry which is preliminary data.</text>
</comment>
<protein>
    <recommendedName>
        <fullName evidence="5">AAA+ ATPase domain-containing protein</fullName>
    </recommendedName>
</protein>
<dbReference type="PATRIC" id="fig|762967.3.peg.1948"/>
<feature type="region of interest" description="Disordered" evidence="2">
    <location>
        <begin position="644"/>
        <end position="762"/>
    </location>
</feature>
<dbReference type="SUPFAM" id="SSF52540">
    <property type="entry name" value="P-loop containing nucleoside triphosphate hydrolases"/>
    <property type="match status" value="1"/>
</dbReference>
<feature type="compositionally biased region" description="Low complexity" evidence="2">
    <location>
        <begin position="659"/>
        <end position="670"/>
    </location>
</feature>
<evidence type="ECO:0008006" key="5">
    <source>
        <dbReference type="Google" id="ProtNLM"/>
    </source>
</evidence>
<dbReference type="OrthoDB" id="9781481at2"/>
<proteinExistence type="predicted"/>
<gene>
    <name evidence="3" type="ORF">HMPREF9440_02472</name>
</gene>
<evidence type="ECO:0000256" key="2">
    <source>
        <dbReference type="SAM" id="MobiDB-lite"/>
    </source>
</evidence>
<dbReference type="EMBL" id="AFBQ01000379">
    <property type="protein sequence ID" value="EHY30182.1"/>
    <property type="molecule type" value="Genomic_DNA"/>
</dbReference>
<feature type="compositionally biased region" description="Basic and acidic residues" evidence="2">
    <location>
        <begin position="485"/>
        <end position="495"/>
    </location>
</feature>
<dbReference type="Gene3D" id="3.40.50.300">
    <property type="entry name" value="P-loop containing nucleotide triphosphate hydrolases"/>
    <property type="match status" value="1"/>
</dbReference>
<feature type="coiled-coil region" evidence="1">
    <location>
        <begin position="1114"/>
        <end position="1169"/>
    </location>
</feature>
<organism evidence="3 4">
    <name type="scientific">Sutterella parvirubra YIT 11816</name>
    <dbReference type="NCBI Taxonomy" id="762967"/>
    <lineage>
        <taxon>Bacteria</taxon>
        <taxon>Pseudomonadati</taxon>
        <taxon>Pseudomonadota</taxon>
        <taxon>Betaproteobacteria</taxon>
        <taxon>Burkholderiales</taxon>
        <taxon>Sutterellaceae</taxon>
        <taxon>Sutterella</taxon>
    </lineage>
</organism>
<accession>H3KI70</accession>
<name>H3KI70_9BURK</name>
<evidence type="ECO:0000313" key="4">
    <source>
        <dbReference type="Proteomes" id="UP000004956"/>
    </source>
</evidence>
<feature type="compositionally biased region" description="Basic residues" evidence="2">
    <location>
        <begin position="737"/>
        <end position="746"/>
    </location>
</feature>
<dbReference type="RefSeq" id="WP_008543904.1">
    <property type="nucleotide sequence ID" value="NZ_JH605019.1"/>
</dbReference>
<reference evidence="3 4" key="1">
    <citation type="submission" date="2011-11" db="EMBL/GenBank/DDBJ databases">
        <authorList>
            <person name="Weinstock G."/>
            <person name="Sodergren E."/>
            <person name="Clifton S."/>
            <person name="Fulton L."/>
            <person name="Fulton B."/>
            <person name="Courtney L."/>
            <person name="Fronick C."/>
            <person name="Harrison M."/>
            <person name="Strong C."/>
            <person name="Farmer C."/>
            <person name="Delahaunty K."/>
            <person name="Markovic C."/>
            <person name="Hall O."/>
            <person name="Minx P."/>
            <person name="Tomlinson C."/>
            <person name="Mitreva M."/>
            <person name="Hou S."/>
            <person name="Chen J."/>
            <person name="Wollam A."/>
            <person name="Pepin K.H."/>
            <person name="Johnson M."/>
            <person name="Bhonagiri V."/>
            <person name="Zhang X."/>
            <person name="Suruliraj S."/>
            <person name="Warren W."/>
            <person name="Chinwalla A."/>
            <person name="Mardis E.R."/>
            <person name="Wilson R.K."/>
        </authorList>
    </citation>
    <scope>NUCLEOTIDE SEQUENCE [LARGE SCALE GENOMIC DNA]</scope>
    <source>
        <strain evidence="3 4">YIT 11816</strain>
    </source>
</reference>
<keyword evidence="1" id="KW-0175">Coiled coil</keyword>
<dbReference type="HOGENOM" id="CLU_244722_0_0_4"/>
<keyword evidence="4" id="KW-1185">Reference proteome</keyword>
<evidence type="ECO:0000256" key="1">
    <source>
        <dbReference type="SAM" id="Coils"/>
    </source>
</evidence>